<evidence type="ECO:0000256" key="1">
    <source>
        <dbReference type="SAM" id="SignalP"/>
    </source>
</evidence>
<dbReference type="Proteomes" id="UP000748025">
    <property type="component" value="Unassembled WGS sequence"/>
</dbReference>
<dbReference type="AlphaFoldDB" id="A0A9P7SU16"/>
<feature type="signal peptide" evidence="1">
    <location>
        <begin position="1"/>
        <end position="21"/>
    </location>
</feature>
<accession>A0A9P7SU16</accession>
<protein>
    <submittedName>
        <fullName evidence="2">Uncharacterized protein</fullName>
    </submittedName>
</protein>
<evidence type="ECO:0000313" key="2">
    <source>
        <dbReference type="EMBL" id="KAG5990297.1"/>
    </source>
</evidence>
<gene>
    <name evidence="2" type="ORF">E4U43_004314</name>
</gene>
<keyword evidence="3" id="KW-1185">Reference proteome</keyword>
<evidence type="ECO:0000313" key="3">
    <source>
        <dbReference type="Proteomes" id="UP000748025"/>
    </source>
</evidence>
<comment type="caution">
    <text evidence="2">The sequence shown here is derived from an EMBL/GenBank/DDBJ whole genome shotgun (WGS) entry which is preliminary data.</text>
</comment>
<name>A0A9P7SU16_9HYPO</name>
<organism evidence="2 3">
    <name type="scientific">Claviceps pusilla</name>
    <dbReference type="NCBI Taxonomy" id="123648"/>
    <lineage>
        <taxon>Eukaryota</taxon>
        <taxon>Fungi</taxon>
        <taxon>Dikarya</taxon>
        <taxon>Ascomycota</taxon>
        <taxon>Pezizomycotina</taxon>
        <taxon>Sordariomycetes</taxon>
        <taxon>Hypocreomycetidae</taxon>
        <taxon>Hypocreales</taxon>
        <taxon>Clavicipitaceae</taxon>
        <taxon>Claviceps</taxon>
    </lineage>
</organism>
<keyword evidence="1" id="KW-0732">Signal</keyword>
<dbReference type="EMBL" id="SRPW01002814">
    <property type="protein sequence ID" value="KAG5990297.1"/>
    <property type="molecule type" value="Genomic_DNA"/>
</dbReference>
<sequence length="70" mass="7559">MKTLGILAVFIAAAVAIPAEANTLERRCQRSGQYCDTAAIRCCSRLFCCGDGATGRCVERWAHPPNQICV</sequence>
<proteinExistence type="predicted"/>
<reference evidence="2" key="1">
    <citation type="journal article" date="2020" name="bioRxiv">
        <title>Whole genome comparisons of ergot fungi reveals the divergence and evolution of species within the genus Claviceps are the result of varying mechanisms driving genome evolution and host range expansion.</title>
        <authorList>
            <person name="Wyka S.A."/>
            <person name="Mondo S.J."/>
            <person name="Liu M."/>
            <person name="Dettman J."/>
            <person name="Nalam V."/>
            <person name="Broders K.D."/>
        </authorList>
    </citation>
    <scope>NUCLEOTIDE SEQUENCE</scope>
    <source>
        <strain evidence="2">CCC 602</strain>
    </source>
</reference>
<feature type="chain" id="PRO_5040306596" evidence="1">
    <location>
        <begin position="22"/>
        <end position="70"/>
    </location>
</feature>